<evidence type="ECO:0000256" key="1">
    <source>
        <dbReference type="ARBA" id="ARBA00022679"/>
    </source>
</evidence>
<reference evidence="4 5" key="1">
    <citation type="submission" date="2017-12" db="EMBL/GenBank/DDBJ databases">
        <title>Sequencing, de novo assembly and annotation of complete genome of a new Thraustochytrid species, strain FCC1311.</title>
        <authorList>
            <person name="Sedici K."/>
            <person name="Godart F."/>
            <person name="Aiese Cigliano R."/>
            <person name="Sanseverino W."/>
            <person name="Barakat M."/>
            <person name="Ortet P."/>
            <person name="Marechal E."/>
            <person name="Cagnac O."/>
            <person name="Amato A."/>
        </authorList>
    </citation>
    <scope>NUCLEOTIDE SEQUENCE [LARGE SCALE GENOMIC DNA]</scope>
</reference>
<accession>A0A2R5GVV5</accession>
<protein>
    <submittedName>
        <fullName evidence="4">Bifunctional heparan sulfate N-deacetylase/N-sulfotransferase 3</fullName>
    </submittedName>
</protein>
<dbReference type="GO" id="GO:0008146">
    <property type="term" value="F:sulfotransferase activity"/>
    <property type="evidence" value="ECO:0007669"/>
    <property type="project" value="InterPro"/>
</dbReference>
<dbReference type="InterPro" id="IPR027417">
    <property type="entry name" value="P-loop_NTPase"/>
</dbReference>
<dbReference type="SUPFAM" id="SSF52540">
    <property type="entry name" value="P-loop containing nucleoside triphosphate hydrolases"/>
    <property type="match status" value="1"/>
</dbReference>
<gene>
    <name evidence="4" type="ORF">FCC1311_101212</name>
</gene>
<dbReference type="Pfam" id="PF13469">
    <property type="entry name" value="Sulfotransfer_3"/>
    <property type="match status" value="1"/>
</dbReference>
<proteinExistence type="predicted"/>
<evidence type="ECO:0000256" key="2">
    <source>
        <dbReference type="PIRSR" id="PIRSR637359-1"/>
    </source>
</evidence>
<dbReference type="PANTHER" id="PTHR10605">
    <property type="entry name" value="HEPARAN SULFATE SULFOTRANSFERASE"/>
    <property type="match status" value="1"/>
</dbReference>
<dbReference type="Gene3D" id="3.40.50.300">
    <property type="entry name" value="P-loop containing nucleotide triphosphate hydrolases"/>
    <property type="match status" value="1"/>
</dbReference>
<comment type="caution">
    <text evidence="4">The sequence shown here is derived from an EMBL/GenBank/DDBJ whole genome shotgun (WGS) entry which is preliminary data.</text>
</comment>
<dbReference type="OrthoDB" id="411451at2759"/>
<organism evidence="4 5">
    <name type="scientific">Hondaea fermentalgiana</name>
    <dbReference type="NCBI Taxonomy" id="2315210"/>
    <lineage>
        <taxon>Eukaryota</taxon>
        <taxon>Sar</taxon>
        <taxon>Stramenopiles</taxon>
        <taxon>Bigyra</taxon>
        <taxon>Labyrinthulomycetes</taxon>
        <taxon>Thraustochytrida</taxon>
        <taxon>Thraustochytriidae</taxon>
        <taxon>Hondaea</taxon>
    </lineage>
</organism>
<sequence length="387" mass="43438">MLVGAVLLLCSGDGREEAARVSLEIEVEATESSQETSNALSEADANNFYGDHFSVYHCRQYPEAGSLPDFMVIGVHKGGSTGLYSYLAKHGNIRPAKCKETLFFEKSSVFKKGINYYKRLFPDTSLTPGIITGEGTPGYIRHPYAVVRIAKTVPNAKFIVSLRDPVERFISHYVGFYQRQKTHASCDKFYDRELRILENCQANYTAAKHVPLVTDVNGETAWDALRRFADPELLSEALDGDAALTPTQTRETCADDDEQCKRRYCLGVKKNLESGLGRSVYVDQLVRWLRFFPAEQILVVQSEAMFKDEAGALNIVADFLGVRPFSEKELASFKNANTGSHHHNSQLSHTCDRPKIAKFFAPENDLLAAVVKAQFPETYARWIAWQR</sequence>
<dbReference type="AlphaFoldDB" id="A0A2R5GVV5"/>
<evidence type="ECO:0000313" key="5">
    <source>
        <dbReference type="Proteomes" id="UP000241890"/>
    </source>
</evidence>
<name>A0A2R5GVV5_9STRA</name>
<keyword evidence="5" id="KW-1185">Reference proteome</keyword>
<dbReference type="EMBL" id="BEYU01000172">
    <property type="protein sequence ID" value="GBG33898.1"/>
    <property type="molecule type" value="Genomic_DNA"/>
</dbReference>
<feature type="binding site" evidence="3">
    <location>
        <position position="163"/>
    </location>
    <ligand>
        <name>3'-phosphoadenylyl sulfate</name>
        <dbReference type="ChEBI" id="CHEBI:58339"/>
    </ligand>
</feature>
<feature type="binding site" evidence="3">
    <location>
        <position position="171"/>
    </location>
    <ligand>
        <name>3'-phosphoadenylyl sulfate</name>
        <dbReference type="ChEBI" id="CHEBI:58339"/>
    </ligand>
</feature>
<dbReference type="InterPro" id="IPR037359">
    <property type="entry name" value="NST/OST"/>
</dbReference>
<feature type="active site" description="For sulfotransferase activity" evidence="2">
    <location>
        <position position="77"/>
    </location>
</feature>
<evidence type="ECO:0000313" key="4">
    <source>
        <dbReference type="EMBL" id="GBG33898.1"/>
    </source>
</evidence>
<keyword evidence="1 4" id="KW-0808">Transferase</keyword>
<dbReference type="InParanoid" id="A0A2R5GVV5"/>
<evidence type="ECO:0000256" key="3">
    <source>
        <dbReference type="PIRSR" id="PIRSR637359-2"/>
    </source>
</evidence>
<dbReference type="PANTHER" id="PTHR10605:SF56">
    <property type="entry name" value="BIFUNCTIONAL HEPARAN SULFATE N-DEACETYLASE_N-SULFOTRANSFERASE"/>
    <property type="match status" value="1"/>
</dbReference>
<dbReference type="Proteomes" id="UP000241890">
    <property type="component" value="Unassembled WGS sequence"/>
</dbReference>